<protein>
    <submittedName>
        <fullName evidence="1">Uncharacterized protein</fullName>
    </submittedName>
</protein>
<name>A0ABN3A6C3_9ACTN</name>
<dbReference type="Proteomes" id="UP001422759">
    <property type="component" value="Unassembled WGS sequence"/>
</dbReference>
<comment type="caution">
    <text evidence="1">The sequence shown here is derived from an EMBL/GenBank/DDBJ whole genome shotgun (WGS) entry which is preliminary data.</text>
</comment>
<keyword evidence="2" id="KW-1185">Reference proteome</keyword>
<reference evidence="1 2" key="1">
    <citation type="journal article" date="2019" name="Int. J. Syst. Evol. Microbiol.">
        <title>The Global Catalogue of Microorganisms (GCM) 10K type strain sequencing project: providing services to taxonomists for standard genome sequencing and annotation.</title>
        <authorList>
            <consortium name="The Broad Institute Genomics Platform"/>
            <consortium name="The Broad Institute Genome Sequencing Center for Infectious Disease"/>
            <person name="Wu L."/>
            <person name="Ma J."/>
        </authorList>
    </citation>
    <scope>NUCLEOTIDE SEQUENCE [LARGE SCALE GENOMIC DNA]</scope>
    <source>
        <strain evidence="1 2">JCM 14560</strain>
    </source>
</reference>
<sequence length="60" mass="6677">MPLTPGQVEYWNKRFEATGSNPDRAAALWDLARTLAGQDEAAWADLVRMLSIWTQARAGT</sequence>
<accession>A0ABN3A6C3</accession>
<evidence type="ECO:0000313" key="1">
    <source>
        <dbReference type="EMBL" id="GAA2154336.1"/>
    </source>
</evidence>
<dbReference type="RefSeq" id="WP_344468500.1">
    <property type="nucleotide sequence ID" value="NZ_BAAANT010000041.1"/>
</dbReference>
<gene>
    <name evidence="1" type="ORF">GCM10009760_53160</name>
</gene>
<dbReference type="EMBL" id="BAAANT010000041">
    <property type="protein sequence ID" value="GAA2154336.1"/>
    <property type="molecule type" value="Genomic_DNA"/>
</dbReference>
<evidence type="ECO:0000313" key="2">
    <source>
        <dbReference type="Proteomes" id="UP001422759"/>
    </source>
</evidence>
<proteinExistence type="predicted"/>
<organism evidence="1 2">
    <name type="scientific">Kitasatospora kazusensis</name>
    <dbReference type="NCBI Taxonomy" id="407974"/>
    <lineage>
        <taxon>Bacteria</taxon>
        <taxon>Bacillati</taxon>
        <taxon>Actinomycetota</taxon>
        <taxon>Actinomycetes</taxon>
        <taxon>Kitasatosporales</taxon>
        <taxon>Streptomycetaceae</taxon>
        <taxon>Kitasatospora</taxon>
    </lineage>
</organism>